<evidence type="ECO:0000313" key="4">
    <source>
        <dbReference type="Proteomes" id="UP000310158"/>
    </source>
</evidence>
<dbReference type="InterPro" id="IPR045087">
    <property type="entry name" value="Cu-oxidase_fam"/>
</dbReference>
<dbReference type="EMBL" id="SGPL01000746">
    <property type="protein sequence ID" value="THH07836.1"/>
    <property type="molecule type" value="Genomic_DNA"/>
</dbReference>
<dbReference type="Pfam" id="PF00394">
    <property type="entry name" value="Cu-oxidase"/>
    <property type="match status" value="1"/>
</dbReference>
<keyword evidence="4" id="KW-1185">Reference proteome</keyword>
<dbReference type="Proteomes" id="UP000310158">
    <property type="component" value="Unassembled WGS sequence"/>
</dbReference>
<organism evidence="3 4">
    <name type="scientific">Bondarzewia mesenterica</name>
    <dbReference type="NCBI Taxonomy" id="1095465"/>
    <lineage>
        <taxon>Eukaryota</taxon>
        <taxon>Fungi</taxon>
        <taxon>Dikarya</taxon>
        <taxon>Basidiomycota</taxon>
        <taxon>Agaricomycotina</taxon>
        <taxon>Agaricomycetes</taxon>
        <taxon>Russulales</taxon>
        <taxon>Bondarzewiaceae</taxon>
        <taxon>Bondarzewia</taxon>
    </lineage>
</organism>
<dbReference type="PANTHER" id="PTHR11709">
    <property type="entry name" value="MULTI-COPPER OXIDASE"/>
    <property type="match status" value="1"/>
</dbReference>
<dbReference type="SUPFAM" id="SSF49503">
    <property type="entry name" value="Cupredoxins"/>
    <property type="match status" value="1"/>
</dbReference>
<reference evidence="3 4" key="1">
    <citation type="submission" date="2019-02" db="EMBL/GenBank/DDBJ databases">
        <title>Genome sequencing of the rare red list fungi Bondarzewia mesenterica.</title>
        <authorList>
            <person name="Buettner E."/>
            <person name="Kellner H."/>
        </authorList>
    </citation>
    <scope>NUCLEOTIDE SEQUENCE [LARGE SCALE GENOMIC DNA]</scope>
    <source>
        <strain evidence="3 4">DSM 108281</strain>
    </source>
</reference>
<evidence type="ECO:0000313" key="3">
    <source>
        <dbReference type="EMBL" id="THH07836.1"/>
    </source>
</evidence>
<gene>
    <name evidence="3" type="ORF">EW146_g9191</name>
</gene>
<dbReference type="AlphaFoldDB" id="A0A4S4L894"/>
<dbReference type="InterPro" id="IPR001117">
    <property type="entry name" value="Cu-oxidase_2nd"/>
</dbReference>
<dbReference type="FunFam" id="2.60.40.420:FF:000045">
    <property type="entry name" value="Laccase 2"/>
    <property type="match status" value="1"/>
</dbReference>
<accession>A0A4S4L894</accession>
<dbReference type="Gene3D" id="2.60.40.420">
    <property type="entry name" value="Cupredoxins - blue copper proteins"/>
    <property type="match status" value="1"/>
</dbReference>
<evidence type="ECO:0000259" key="2">
    <source>
        <dbReference type="Pfam" id="PF00394"/>
    </source>
</evidence>
<sequence>MTNTERVNARLAQEQLNLVKATLSMLHPPPPKQYLVDVYVCTCNSMFPILMPPSDYRALDLPLLQKVYLTSLIHCREYHASACVVRRIDLAGSVVKGQNSTWLSSISLALLDLLGRVLDAEDRYILLVKYCDSLHGPLVIYDPQDSYIHLYDVDNVHIDRREWTGTTMFEGTRPFGYGLRLVSLSCDPNYLFSIDNHRLTIIEADSVLTEPLVVDQLWTFAGQRYSIILNANQLIGNYWIRAIPSIGDASTAGGRNSAVLRYSLALPLDPISSYMPTNPLNESNLHALEDPEAVRASSFVPPFSRRDME</sequence>
<dbReference type="InterPro" id="IPR008972">
    <property type="entry name" value="Cupredoxin"/>
</dbReference>
<evidence type="ECO:0000256" key="1">
    <source>
        <dbReference type="ARBA" id="ARBA00010609"/>
    </source>
</evidence>
<protein>
    <recommendedName>
        <fullName evidence="2">Plastocyanin-like domain-containing protein</fullName>
    </recommendedName>
</protein>
<dbReference type="GO" id="GO:0016491">
    <property type="term" value="F:oxidoreductase activity"/>
    <property type="evidence" value="ECO:0007669"/>
    <property type="project" value="TreeGrafter"/>
</dbReference>
<comment type="similarity">
    <text evidence="1">Belongs to the multicopper oxidase family.</text>
</comment>
<proteinExistence type="inferred from homology"/>
<comment type="caution">
    <text evidence="3">The sequence shown here is derived from an EMBL/GenBank/DDBJ whole genome shotgun (WGS) entry which is preliminary data.</text>
</comment>
<name>A0A4S4L894_9AGAM</name>
<dbReference type="OrthoDB" id="3018756at2759"/>
<feature type="domain" description="Plastocyanin-like" evidence="2">
    <location>
        <begin position="170"/>
        <end position="263"/>
    </location>
</feature>
<dbReference type="PANTHER" id="PTHR11709:SF511">
    <property type="entry name" value="LACCASE"/>
    <property type="match status" value="1"/>
</dbReference>